<gene>
    <name evidence="2" type="ORF">GCM10017559_41210</name>
</gene>
<dbReference type="RefSeq" id="WP_344897690.1">
    <property type="nucleotide sequence ID" value="NZ_BAAAWD010000010.1"/>
</dbReference>
<feature type="domain" description="Transcription regulator PadR C-terminal" evidence="1">
    <location>
        <begin position="99"/>
        <end position="172"/>
    </location>
</feature>
<protein>
    <recommendedName>
        <fullName evidence="1">Transcription regulator PadR C-terminal domain-containing protein</fullName>
    </recommendedName>
</protein>
<name>A0ABP6KJG1_9ACTN</name>
<keyword evidence="3" id="KW-1185">Reference proteome</keyword>
<dbReference type="InterPro" id="IPR036390">
    <property type="entry name" value="WH_DNA-bd_sf"/>
</dbReference>
<dbReference type="Proteomes" id="UP001499930">
    <property type="component" value="Unassembled WGS sequence"/>
</dbReference>
<dbReference type="SUPFAM" id="SSF46785">
    <property type="entry name" value="Winged helix' DNA-binding domain"/>
    <property type="match status" value="1"/>
</dbReference>
<evidence type="ECO:0000259" key="1">
    <source>
        <dbReference type="Pfam" id="PF10400"/>
    </source>
</evidence>
<sequence>MNLTRLMILGLMAAQGPLHGHEIKRIAAYTDVSEWGGVGVGAINRELRQADEAGLIRQVAVEQVGRRPVRTVYEITGTGRRELAALREAAICELRFGPDALAVALLFGRAQDPAELAGLLARRREQLASTISDLDAERAQLLGEGRIGTLDAALFRRQATLLEAEIRWLDEHAPAITAGPEER</sequence>
<accession>A0ABP6KJG1</accession>
<dbReference type="Pfam" id="PF10400">
    <property type="entry name" value="Vir_act_alpha_C"/>
    <property type="match status" value="1"/>
</dbReference>
<evidence type="ECO:0000313" key="2">
    <source>
        <dbReference type="EMBL" id="GAA3013704.1"/>
    </source>
</evidence>
<comment type="caution">
    <text evidence="2">The sequence shown here is derived from an EMBL/GenBank/DDBJ whole genome shotgun (WGS) entry which is preliminary data.</text>
</comment>
<organism evidence="2 3">
    <name type="scientific">Streptosporangium longisporum</name>
    <dbReference type="NCBI Taxonomy" id="46187"/>
    <lineage>
        <taxon>Bacteria</taxon>
        <taxon>Bacillati</taxon>
        <taxon>Actinomycetota</taxon>
        <taxon>Actinomycetes</taxon>
        <taxon>Streptosporangiales</taxon>
        <taxon>Streptosporangiaceae</taxon>
        <taxon>Streptosporangium</taxon>
    </lineage>
</organism>
<dbReference type="EMBL" id="BAAAWD010000010">
    <property type="protein sequence ID" value="GAA3013704.1"/>
    <property type="molecule type" value="Genomic_DNA"/>
</dbReference>
<evidence type="ECO:0000313" key="3">
    <source>
        <dbReference type="Proteomes" id="UP001499930"/>
    </source>
</evidence>
<reference evidence="3" key="1">
    <citation type="journal article" date="2019" name="Int. J. Syst. Evol. Microbiol.">
        <title>The Global Catalogue of Microorganisms (GCM) 10K type strain sequencing project: providing services to taxonomists for standard genome sequencing and annotation.</title>
        <authorList>
            <consortium name="The Broad Institute Genomics Platform"/>
            <consortium name="The Broad Institute Genome Sequencing Center for Infectious Disease"/>
            <person name="Wu L."/>
            <person name="Ma J."/>
        </authorList>
    </citation>
    <scope>NUCLEOTIDE SEQUENCE [LARGE SCALE GENOMIC DNA]</scope>
    <source>
        <strain evidence="3">JCM 3106</strain>
    </source>
</reference>
<dbReference type="Gene3D" id="1.10.10.10">
    <property type="entry name" value="Winged helix-like DNA-binding domain superfamily/Winged helix DNA-binding domain"/>
    <property type="match status" value="1"/>
</dbReference>
<dbReference type="InterPro" id="IPR036388">
    <property type="entry name" value="WH-like_DNA-bd_sf"/>
</dbReference>
<proteinExistence type="predicted"/>
<dbReference type="InterPro" id="IPR018309">
    <property type="entry name" value="Tscrpt_reg_PadR_C"/>
</dbReference>